<dbReference type="PANTHER" id="PTHR39599">
    <property type="entry name" value="GPI-ANCHORED PROTEIN (EUROFUNG)-RELATED-RELATED"/>
    <property type="match status" value="1"/>
</dbReference>
<proteinExistence type="predicted"/>
<dbReference type="PANTHER" id="PTHR39599:SF2">
    <property type="entry name" value="ANCHORED PROTEIN, PUTATIVE (AFU_ORTHOLOGUE AFUA_1G09650)-RELATED"/>
    <property type="match status" value="1"/>
</dbReference>
<organism evidence="3 4">
    <name type="scientific">Lophiotrema nucula</name>
    <dbReference type="NCBI Taxonomy" id="690887"/>
    <lineage>
        <taxon>Eukaryota</taxon>
        <taxon>Fungi</taxon>
        <taxon>Dikarya</taxon>
        <taxon>Ascomycota</taxon>
        <taxon>Pezizomycotina</taxon>
        <taxon>Dothideomycetes</taxon>
        <taxon>Pleosporomycetidae</taxon>
        <taxon>Pleosporales</taxon>
        <taxon>Lophiotremataceae</taxon>
        <taxon>Lophiotrema</taxon>
    </lineage>
</organism>
<feature type="signal peptide" evidence="2">
    <location>
        <begin position="1"/>
        <end position="24"/>
    </location>
</feature>
<dbReference type="AlphaFoldDB" id="A0A6A5ZEX2"/>
<evidence type="ECO:0000256" key="1">
    <source>
        <dbReference type="SAM" id="MobiDB-lite"/>
    </source>
</evidence>
<dbReference type="EMBL" id="ML977318">
    <property type="protein sequence ID" value="KAF2117644.1"/>
    <property type="molecule type" value="Genomic_DNA"/>
</dbReference>
<accession>A0A6A5ZEX2</accession>
<keyword evidence="4" id="KW-1185">Reference proteome</keyword>
<evidence type="ECO:0000313" key="4">
    <source>
        <dbReference type="Proteomes" id="UP000799770"/>
    </source>
</evidence>
<reference evidence="3" key="1">
    <citation type="journal article" date="2020" name="Stud. Mycol.">
        <title>101 Dothideomycetes genomes: a test case for predicting lifestyles and emergence of pathogens.</title>
        <authorList>
            <person name="Haridas S."/>
            <person name="Albert R."/>
            <person name="Binder M."/>
            <person name="Bloem J."/>
            <person name="Labutti K."/>
            <person name="Salamov A."/>
            <person name="Andreopoulos B."/>
            <person name="Baker S."/>
            <person name="Barry K."/>
            <person name="Bills G."/>
            <person name="Bluhm B."/>
            <person name="Cannon C."/>
            <person name="Castanera R."/>
            <person name="Culley D."/>
            <person name="Daum C."/>
            <person name="Ezra D."/>
            <person name="Gonzalez J."/>
            <person name="Henrissat B."/>
            <person name="Kuo A."/>
            <person name="Liang C."/>
            <person name="Lipzen A."/>
            <person name="Lutzoni F."/>
            <person name="Magnuson J."/>
            <person name="Mondo S."/>
            <person name="Nolan M."/>
            <person name="Ohm R."/>
            <person name="Pangilinan J."/>
            <person name="Park H.-J."/>
            <person name="Ramirez L."/>
            <person name="Alfaro M."/>
            <person name="Sun H."/>
            <person name="Tritt A."/>
            <person name="Yoshinaga Y."/>
            <person name="Zwiers L.-H."/>
            <person name="Turgeon B."/>
            <person name="Goodwin S."/>
            <person name="Spatafora J."/>
            <person name="Crous P."/>
            <person name="Grigoriev I."/>
        </authorList>
    </citation>
    <scope>NUCLEOTIDE SEQUENCE</scope>
    <source>
        <strain evidence="3">CBS 627.86</strain>
    </source>
</reference>
<sequence>MHVPDILALPSAILLLLCAVPVQAEQQWPHNLPRHKRYFPEEEAHLRRNVEVLEKLQREKPIGVKKMSVDEGEMFMLDSWIFPSDLRKRSTSGGAEGYANGTLQAFSPLRPHTEDEESFIGRILARAALLGRDFQCPEGTEACTSIGAPNSCCGTGDTCINIQDTGYGNVGCCPPGQSCSGTISCDEANGYSSCPDSPNKGCCLPGFTCQDVGCVFAGTSTTTVEPSSAPPPSSTSTVVIVVPTSVSSSQPPPSSSAAPSSSRTYTCPAGQFSCPASQGGGCCQSGYQCTTGAECIGSQSTTSASNTATGTLSAPVRPTSDTPSSAPASQTSDTSTDSICPTGFYVCSAYYPSGCCRVGRDCKTTGSCAPTQSTAVVVSNGVTIVAPTGASFQTTAAGQGGSCPNGWYSCAANLGGNCCLNGYSCGEQCTATVNGNTQVAGKVAPSQASFISRTAIWSYISGAIAIGLAMLIL</sequence>
<keyword evidence="2" id="KW-0732">Signal</keyword>
<evidence type="ECO:0000256" key="2">
    <source>
        <dbReference type="SAM" id="SignalP"/>
    </source>
</evidence>
<feature type="chain" id="PRO_5025394251" description="GPI anchored protein" evidence="2">
    <location>
        <begin position="25"/>
        <end position="473"/>
    </location>
</feature>
<dbReference type="OrthoDB" id="2426396at2759"/>
<dbReference type="Proteomes" id="UP000799770">
    <property type="component" value="Unassembled WGS sequence"/>
</dbReference>
<name>A0A6A5ZEX2_9PLEO</name>
<feature type="region of interest" description="Disordered" evidence="1">
    <location>
        <begin position="300"/>
        <end position="336"/>
    </location>
</feature>
<evidence type="ECO:0000313" key="3">
    <source>
        <dbReference type="EMBL" id="KAF2117644.1"/>
    </source>
</evidence>
<gene>
    <name evidence="3" type="ORF">BDV96DRAFT_570605</name>
</gene>
<evidence type="ECO:0008006" key="5">
    <source>
        <dbReference type="Google" id="ProtNLM"/>
    </source>
</evidence>
<protein>
    <recommendedName>
        <fullName evidence="5">GPI anchored protein</fullName>
    </recommendedName>
</protein>